<feature type="transmembrane region" description="Helical" evidence="1">
    <location>
        <begin position="60"/>
        <end position="83"/>
    </location>
</feature>
<dbReference type="RefSeq" id="WP_013787491.1">
    <property type="nucleotide sequence ID" value="NC_015555.1"/>
</dbReference>
<protein>
    <submittedName>
        <fullName evidence="2">Uncharacterized protein</fullName>
    </submittedName>
</protein>
<keyword evidence="1" id="KW-0812">Transmembrane</keyword>
<dbReference type="Proteomes" id="UP000007239">
    <property type="component" value="Chromosome"/>
</dbReference>
<dbReference type="EMBL" id="CP002739">
    <property type="protein sequence ID" value="AEF16743.1"/>
    <property type="molecule type" value="Genomic_DNA"/>
</dbReference>
<reference evidence="2" key="1">
    <citation type="submission" date="2011-05" db="EMBL/GenBank/DDBJ databases">
        <title>Complete sequence of Thermoanaerobacterium xylanolyticum LX-11.</title>
        <authorList>
            <consortium name="US DOE Joint Genome Institute"/>
            <person name="Lucas S."/>
            <person name="Han J."/>
            <person name="Lapidus A."/>
            <person name="Cheng J.-F."/>
            <person name="Goodwin L."/>
            <person name="Pitluck S."/>
            <person name="Peters L."/>
            <person name="Mikhailova N."/>
            <person name="Lu M."/>
            <person name="Han C."/>
            <person name="Tapia R."/>
            <person name="Land M."/>
            <person name="Hauser L."/>
            <person name="Kyrpides N."/>
            <person name="Ivanova N."/>
            <person name="Pagani I."/>
            <person name="Hemme C."/>
            <person name="Woyke T."/>
        </authorList>
    </citation>
    <scope>NUCLEOTIDE SEQUENCE</scope>
    <source>
        <strain evidence="2">LX-11</strain>
    </source>
</reference>
<dbReference type="STRING" id="858215.Thexy_0696"/>
<name>F6BID5_THEXL</name>
<evidence type="ECO:0000313" key="3">
    <source>
        <dbReference type="Proteomes" id="UP000007239"/>
    </source>
</evidence>
<dbReference type="KEGG" id="txy:Thexy_0696"/>
<keyword evidence="3" id="KW-1185">Reference proteome</keyword>
<proteinExistence type="predicted"/>
<evidence type="ECO:0000256" key="1">
    <source>
        <dbReference type="SAM" id="Phobius"/>
    </source>
</evidence>
<dbReference type="AlphaFoldDB" id="F6BID5"/>
<organism evidence="2 3">
    <name type="scientific">Thermoanaerobacterium xylanolyticum (strain ATCC 49914 / DSM 7097 / LX-11)</name>
    <dbReference type="NCBI Taxonomy" id="858215"/>
    <lineage>
        <taxon>Bacteria</taxon>
        <taxon>Bacillati</taxon>
        <taxon>Bacillota</taxon>
        <taxon>Clostridia</taxon>
        <taxon>Thermoanaerobacterales</taxon>
        <taxon>Thermoanaerobacteraceae</taxon>
        <taxon>Thermoanaerobacterium</taxon>
    </lineage>
</organism>
<feature type="transmembrane region" description="Helical" evidence="1">
    <location>
        <begin position="36"/>
        <end position="53"/>
    </location>
</feature>
<keyword evidence="1" id="KW-0472">Membrane</keyword>
<gene>
    <name evidence="2" type="ordered locus">Thexy_0696</name>
</gene>
<feature type="transmembrane region" description="Helical" evidence="1">
    <location>
        <begin position="115"/>
        <end position="136"/>
    </location>
</feature>
<sequence length="172" mass="19110">MQNEDIKSFNAMDEEKLEKLMDAISPILEEMETDTQPIYIAKFILFVFLLILINDTKFSAIALNALLAASDIISFFPAIYNIYAAEPISLEAPNENSKLPKLVFPPPTGITKDTFFGFTLLSIFTLLGFSNLQYLYAIYAALTYTFIPGATANLIIGLPTPIPANENDVKKD</sequence>
<accession>F6BID5</accession>
<dbReference type="HOGENOM" id="CLU_1539320_0_0_9"/>
<keyword evidence="1" id="KW-1133">Transmembrane helix</keyword>
<evidence type="ECO:0000313" key="2">
    <source>
        <dbReference type="EMBL" id="AEF16743.1"/>
    </source>
</evidence>